<sequence length="224" mass="24772">MPPKKIVDKTSTSAKITNEQNQPQNKRRGRKPKVNTPTVIKVKIKPPAKTLLMSCKKPEIPDSKGNQSPKISPGAKRKIDLANEVALAQLTNSKIEDIPPPAKKVKKEEKVPNVSKKKKITKSKSIKKNGDITTKTPSTEDPSTRKVPKQKMQLKKGRSKKSDEKIDTKTEAKSNAASKRKADSTSKPEATRKSSRIKTNVNETQFETCPDQSTNKGKPKELDG</sequence>
<feature type="region of interest" description="Disordered" evidence="1">
    <location>
        <begin position="1"/>
        <end position="37"/>
    </location>
</feature>
<feature type="compositionally biased region" description="Polar residues" evidence="1">
    <location>
        <begin position="131"/>
        <end position="141"/>
    </location>
</feature>
<feature type="compositionally biased region" description="Polar residues" evidence="1">
    <location>
        <begin position="9"/>
        <end position="24"/>
    </location>
</feature>
<dbReference type="EMBL" id="GDQN01000656">
    <property type="protein sequence ID" value="JAT90398.1"/>
    <property type="molecule type" value="Transcribed_RNA"/>
</dbReference>
<feature type="non-terminal residue" evidence="2">
    <location>
        <position position="224"/>
    </location>
</feature>
<organism evidence="2">
    <name type="scientific">Pectinophora gossypiella</name>
    <name type="common">Cotton pink bollworm</name>
    <name type="synonym">Depressaria gossypiella</name>
    <dbReference type="NCBI Taxonomy" id="13191"/>
    <lineage>
        <taxon>Eukaryota</taxon>
        <taxon>Metazoa</taxon>
        <taxon>Ecdysozoa</taxon>
        <taxon>Arthropoda</taxon>
        <taxon>Hexapoda</taxon>
        <taxon>Insecta</taxon>
        <taxon>Pterygota</taxon>
        <taxon>Neoptera</taxon>
        <taxon>Endopterygota</taxon>
        <taxon>Lepidoptera</taxon>
        <taxon>Glossata</taxon>
        <taxon>Ditrysia</taxon>
        <taxon>Gelechioidea</taxon>
        <taxon>Gelechiidae</taxon>
        <taxon>Apatetrinae</taxon>
        <taxon>Pectinophora</taxon>
    </lineage>
</organism>
<feature type="region of interest" description="Disordered" evidence="1">
    <location>
        <begin position="54"/>
        <end position="77"/>
    </location>
</feature>
<dbReference type="AlphaFoldDB" id="A0A1E1WTU5"/>
<protein>
    <submittedName>
        <fullName evidence="2">Uncharacterized protein</fullName>
    </submittedName>
</protein>
<gene>
    <name evidence="2" type="ORF">g.1291</name>
</gene>
<feature type="compositionally biased region" description="Basic residues" evidence="1">
    <location>
        <begin position="115"/>
        <end position="127"/>
    </location>
</feature>
<proteinExistence type="predicted"/>
<feature type="region of interest" description="Disordered" evidence="1">
    <location>
        <begin position="91"/>
        <end position="224"/>
    </location>
</feature>
<evidence type="ECO:0000313" key="2">
    <source>
        <dbReference type="EMBL" id="JAT90398.1"/>
    </source>
</evidence>
<accession>A0A1E1WTU5</accession>
<feature type="compositionally biased region" description="Basic residues" evidence="1">
    <location>
        <begin position="146"/>
        <end position="159"/>
    </location>
</feature>
<feature type="compositionally biased region" description="Polar residues" evidence="1">
    <location>
        <begin position="197"/>
        <end position="216"/>
    </location>
</feature>
<feature type="compositionally biased region" description="Basic and acidic residues" evidence="1">
    <location>
        <begin position="180"/>
        <end position="192"/>
    </location>
</feature>
<feature type="compositionally biased region" description="Basic and acidic residues" evidence="1">
    <location>
        <begin position="160"/>
        <end position="172"/>
    </location>
</feature>
<evidence type="ECO:0000256" key="1">
    <source>
        <dbReference type="SAM" id="MobiDB-lite"/>
    </source>
</evidence>
<name>A0A1E1WTU5_PECGO</name>
<dbReference type="OrthoDB" id="7492290at2759"/>
<reference evidence="2" key="1">
    <citation type="submission" date="2015-09" db="EMBL/GenBank/DDBJ databases">
        <title>De novo assembly of Pectinophora gossypiella (Pink Bollworm) gut transcriptome.</title>
        <authorList>
            <person name="Tassone E.E."/>
        </authorList>
    </citation>
    <scope>NUCLEOTIDE SEQUENCE</scope>
</reference>